<dbReference type="PROSITE" id="PS51459">
    <property type="entry name" value="FIDO"/>
    <property type="match status" value="1"/>
</dbReference>
<dbReference type="STRING" id="1121420.SAMN02746098_01368"/>
<feature type="binding site" evidence="2">
    <location>
        <begin position="229"/>
        <end position="236"/>
    </location>
    <ligand>
        <name>ATP</name>
        <dbReference type="ChEBI" id="CHEBI:30616"/>
    </ligand>
</feature>
<keyword evidence="2" id="KW-0547">Nucleotide-binding</keyword>
<keyword evidence="2" id="KW-0067">ATP-binding</keyword>
<evidence type="ECO:0000313" key="5">
    <source>
        <dbReference type="Proteomes" id="UP000183954"/>
    </source>
</evidence>
<dbReference type="AlphaFoldDB" id="A0A1M5VJD5"/>
<dbReference type="SUPFAM" id="SSF140931">
    <property type="entry name" value="Fic-like"/>
    <property type="match status" value="1"/>
</dbReference>
<keyword evidence="5" id="KW-1185">Reference proteome</keyword>
<dbReference type="InterPro" id="IPR036597">
    <property type="entry name" value="Fido-like_dom_sf"/>
</dbReference>
<dbReference type="RefSeq" id="WP_073028770.1">
    <property type="nucleotide sequence ID" value="NZ_FQXJ01000004.1"/>
</dbReference>
<evidence type="ECO:0000256" key="2">
    <source>
        <dbReference type="PIRSR" id="PIRSR640198-2"/>
    </source>
</evidence>
<evidence type="ECO:0000256" key="1">
    <source>
        <dbReference type="PIRSR" id="PIRSR640198-1"/>
    </source>
</evidence>
<gene>
    <name evidence="4" type="ORF">SAMN02746098_01368</name>
</gene>
<dbReference type="GO" id="GO:0005524">
    <property type="term" value="F:ATP binding"/>
    <property type="evidence" value="ECO:0007669"/>
    <property type="project" value="UniProtKB-KW"/>
</dbReference>
<dbReference type="PANTHER" id="PTHR13504">
    <property type="entry name" value="FIDO DOMAIN-CONTAINING PROTEIN DDB_G0283145"/>
    <property type="match status" value="1"/>
</dbReference>
<protein>
    <submittedName>
        <fullName evidence="4">Fic family protein</fullName>
    </submittedName>
</protein>
<reference evidence="5" key="1">
    <citation type="submission" date="2016-11" db="EMBL/GenBank/DDBJ databases">
        <authorList>
            <person name="Varghese N."/>
            <person name="Submissions S."/>
        </authorList>
    </citation>
    <scope>NUCLEOTIDE SEQUENCE [LARGE SCALE GENOMIC DNA]</scope>
    <source>
        <strain evidence="5">DSM 15449</strain>
    </source>
</reference>
<organism evidence="4 5">
    <name type="scientific">Desulfosporosinus lacus DSM 15449</name>
    <dbReference type="NCBI Taxonomy" id="1121420"/>
    <lineage>
        <taxon>Bacteria</taxon>
        <taxon>Bacillati</taxon>
        <taxon>Bacillota</taxon>
        <taxon>Clostridia</taxon>
        <taxon>Eubacteriales</taxon>
        <taxon>Desulfitobacteriaceae</taxon>
        <taxon>Desulfosporosinus</taxon>
    </lineage>
</organism>
<dbReference type="Proteomes" id="UP000183954">
    <property type="component" value="Unassembled WGS sequence"/>
</dbReference>
<feature type="active site" evidence="1">
    <location>
        <position position="225"/>
    </location>
</feature>
<dbReference type="PANTHER" id="PTHR13504:SF38">
    <property type="entry name" value="FIDO DOMAIN-CONTAINING PROTEIN"/>
    <property type="match status" value="1"/>
</dbReference>
<proteinExistence type="predicted"/>
<feature type="binding site" evidence="2">
    <location>
        <position position="277"/>
    </location>
    <ligand>
        <name>ATP</name>
        <dbReference type="ChEBI" id="CHEBI:30616"/>
    </ligand>
</feature>
<dbReference type="InterPro" id="IPR003812">
    <property type="entry name" value="Fido"/>
</dbReference>
<name>A0A1M5VJD5_9FIRM</name>
<dbReference type="InterPro" id="IPR040198">
    <property type="entry name" value="Fido_containing"/>
</dbReference>
<sequence>MELKTFTEMFNDKNALDFTKLKYKFGEDNLVGYLDTLNGSFYHKLPLQDFKGNSIVLLPSKINMTIQMTKTLSASYSGEKYSIQAMEDEIISTLSIEQIVSSRESVRRILNGAAPETSNDNKVYGIKRGLDFIADPSNKITEENLYQLYRLAVGDFLDDKDRLMLDRKYRHEAVYVVGQKIEHQGLDHQQLPKYIGNMIEYIQCDDSLDHILKSIIIHYYFAYLHPYFDGNGRMSRLLQLWYLVQKGYTSSLFIPFSSYINESKSLYYKAFTLISANSKLSKTVDATPFVSFFISNVFTKFQKREEPTKVIEEFNILLKTGEITAKEKDLFHYVLSAYGTNEFSTKQLEKDYKNSAYATIRAFVLKLESKGLLVSQKYGSRIRYRVKYSE</sequence>
<dbReference type="Pfam" id="PF02661">
    <property type="entry name" value="Fic"/>
    <property type="match status" value="1"/>
</dbReference>
<dbReference type="EMBL" id="FQXJ01000004">
    <property type="protein sequence ID" value="SHH75174.1"/>
    <property type="molecule type" value="Genomic_DNA"/>
</dbReference>
<evidence type="ECO:0000259" key="3">
    <source>
        <dbReference type="PROSITE" id="PS51459"/>
    </source>
</evidence>
<feature type="binding site" evidence="2">
    <location>
        <begin position="176"/>
        <end position="183"/>
    </location>
    <ligand>
        <name>ATP</name>
        <dbReference type="ChEBI" id="CHEBI:30616"/>
    </ligand>
</feature>
<feature type="domain" description="Fido" evidence="3">
    <location>
        <begin position="140"/>
        <end position="295"/>
    </location>
</feature>
<accession>A0A1M5VJD5</accession>
<evidence type="ECO:0000313" key="4">
    <source>
        <dbReference type="EMBL" id="SHH75174.1"/>
    </source>
</evidence>
<feature type="binding site" evidence="2">
    <location>
        <begin position="267"/>
        <end position="268"/>
    </location>
    <ligand>
        <name>ATP</name>
        <dbReference type="ChEBI" id="CHEBI:30616"/>
    </ligand>
</feature>
<dbReference type="OrthoDB" id="9813719at2"/>
<dbReference type="Gene3D" id="1.10.3290.10">
    <property type="entry name" value="Fido-like domain"/>
    <property type="match status" value="1"/>
</dbReference>